<proteinExistence type="predicted"/>
<dbReference type="Proteomes" id="UP001378956">
    <property type="component" value="Unassembled WGS sequence"/>
</dbReference>
<keyword evidence="1" id="KW-0732">Signal</keyword>
<dbReference type="EMBL" id="JBBEUB010000001">
    <property type="protein sequence ID" value="MEJ2900785.1"/>
    <property type="molecule type" value="Genomic_DNA"/>
</dbReference>
<organism evidence="2 3">
    <name type="scientific">Pedobacter panaciterrae</name>
    <dbReference type="NCBI Taxonomy" id="363849"/>
    <lineage>
        <taxon>Bacteria</taxon>
        <taxon>Pseudomonadati</taxon>
        <taxon>Bacteroidota</taxon>
        <taxon>Sphingobacteriia</taxon>
        <taxon>Sphingobacteriales</taxon>
        <taxon>Sphingobacteriaceae</taxon>
        <taxon>Pedobacter</taxon>
    </lineage>
</organism>
<reference evidence="2 3" key="1">
    <citation type="submission" date="2024-03" db="EMBL/GenBank/DDBJ databases">
        <title>Sequence of Lycoming College Course Isolates.</title>
        <authorList>
            <person name="Plotts O."/>
            <person name="Newman J."/>
        </authorList>
    </citation>
    <scope>NUCLEOTIDE SEQUENCE [LARGE SCALE GENOMIC DNA]</scope>
    <source>
        <strain evidence="2 3">CJB-3</strain>
    </source>
</reference>
<evidence type="ECO:0000313" key="2">
    <source>
        <dbReference type="EMBL" id="MEJ2900785.1"/>
    </source>
</evidence>
<accession>A0ABU8NEV2</accession>
<protein>
    <submittedName>
        <fullName evidence="2">Family 16 glycoside hydrolase</fullName>
    </submittedName>
</protein>
<evidence type="ECO:0000313" key="3">
    <source>
        <dbReference type="Proteomes" id="UP001378956"/>
    </source>
</evidence>
<feature type="chain" id="PRO_5045255259" evidence="1">
    <location>
        <begin position="24"/>
        <end position="216"/>
    </location>
</feature>
<keyword evidence="2" id="KW-0378">Hydrolase</keyword>
<comment type="caution">
    <text evidence="2">The sequence shown here is derived from an EMBL/GenBank/DDBJ whole genome shotgun (WGS) entry which is preliminary data.</text>
</comment>
<dbReference type="GO" id="GO:0016787">
    <property type="term" value="F:hydrolase activity"/>
    <property type="evidence" value="ECO:0007669"/>
    <property type="project" value="UniProtKB-KW"/>
</dbReference>
<dbReference type="Gene3D" id="2.60.120.560">
    <property type="entry name" value="Exo-inulinase, domain 1"/>
    <property type="match status" value="1"/>
</dbReference>
<sequence>MKSPKSLLILLTLIFSVSVKVSAQKTVTVDITKVTHTVNRTINMSGSSQKPTLHINSKYDAGFAVIKHRDFKNGEITFEVKGEDIFQKSFVGFAFHIQNDSTYEAIYFRPFNFRSDNELRKKHAVQYISLPGNDWPKLREASPLKYEQPIGEDVNPAEWFKVRIKVEAKMISVYVNENPKPCLEVVPLSNLNSGKIAFWTGSESAGDFRNLKITEN</sequence>
<keyword evidence="3" id="KW-1185">Reference proteome</keyword>
<feature type="signal peptide" evidence="1">
    <location>
        <begin position="1"/>
        <end position="23"/>
    </location>
</feature>
<dbReference type="RefSeq" id="WP_288879485.1">
    <property type="nucleotide sequence ID" value="NZ_CBFGNQ010000022.1"/>
</dbReference>
<name>A0ABU8NEV2_9SPHI</name>
<evidence type="ECO:0000256" key="1">
    <source>
        <dbReference type="SAM" id="SignalP"/>
    </source>
</evidence>
<gene>
    <name evidence="2" type="ORF">WAE58_00025</name>
</gene>